<dbReference type="Gene3D" id="1.10.390.10">
    <property type="entry name" value="Neutral Protease Domain 2"/>
    <property type="match status" value="1"/>
</dbReference>
<dbReference type="SUPFAM" id="SSF55486">
    <property type="entry name" value="Metalloproteases ('zincins'), catalytic domain"/>
    <property type="match status" value="1"/>
</dbReference>
<dbReference type="GO" id="GO:0008270">
    <property type="term" value="F:zinc ion binding"/>
    <property type="evidence" value="ECO:0007669"/>
    <property type="project" value="InterPro"/>
</dbReference>
<feature type="domain" description="Aminopeptidase N-like N-terminal" evidence="5">
    <location>
        <begin position="54"/>
        <end position="227"/>
    </location>
</feature>
<evidence type="ECO:0000259" key="5">
    <source>
        <dbReference type="Pfam" id="PF17900"/>
    </source>
</evidence>
<dbReference type="Pfam" id="PF17900">
    <property type="entry name" value="Peptidase_M1_N"/>
    <property type="match status" value="1"/>
</dbReference>
<feature type="active site" description="Proton acceptor" evidence="1">
    <location>
        <position position="342"/>
    </location>
</feature>
<dbReference type="GO" id="GO:0008237">
    <property type="term" value="F:metallopeptidase activity"/>
    <property type="evidence" value="ECO:0007669"/>
    <property type="project" value="InterPro"/>
</dbReference>
<dbReference type="OrthoDB" id="100605at2"/>
<dbReference type="PANTHER" id="PTHR45726:SF3">
    <property type="entry name" value="LEUKOTRIENE A-4 HYDROLASE"/>
    <property type="match status" value="1"/>
</dbReference>
<dbReference type="Pfam" id="PF01433">
    <property type="entry name" value="Peptidase_M1"/>
    <property type="match status" value="1"/>
</dbReference>
<feature type="domain" description="Peptidase M1 membrane alanine aminopeptidase" evidence="4">
    <location>
        <begin position="274"/>
        <end position="476"/>
    </location>
</feature>
<dbReference type="RefSeq" id="WP_089320375.1">
    <property type="nucleotide sequence ID" value="NZ_FZOQ01000016.1"/>
</dbReference>
<dbReference type="InterPro" id="IPR045357">
    <property type="entry name" value="Aminopeptidase_N-like_N"/>
</dbReference>
<dbReference type="AlphaFoldDB" id="A0A239I7C5"/>
<feature type="signal peptide" evidence="3">
    <location>
        <begin position="1"/>
        <end position="28"/>
    </location>
</feature>
<dbReference type="EMBL" id="FZOQ01000016">
    <property type="protein sequence ID" value="SNS89381.1"/>
    <property type="molecule type" value="Genomic_DNA"/>
</dbReference>
<reference evidence="7" key="1">
    <citation type="submission" date="2017-06" db="EMBL/GenBank/DDBJ databases">
        <authorList>
            <person name="Varghese N."/>
            <person name="Submissions S."/>
        </authorList>
    </citation>
    <scope>NUCLEOTIDE SEQUENCE [LARGE SCALE GENOMIC DNA]</scope>
    <source>
        <strain evidence="7">NKM1</strain>
    </source>
</reference>
<evidence type="ECO:0000256" key="3">
    <source>
        <dbReference type="SAM" id="SignalP"/>
    </source>
</evidence>
<evidence type="ECO:0000313" key="7">
    <source>
        <dbReference type="Proteomes" id="UP000198432"/>
    </source>
</evidence>
<feature type="active site" description="Proton donor" evidence="1">
    <location>
        <position position="416"/>
    </location>
</feature>
<feature type="chain" id="PRO_5012467028" evidence="3">
    <location>
        <begin position="29"/>
        <end position="554"/>
    </location>
</feature>
<evidence type="ECO:0000256" key="2">
    <source>
        <dbReference type="PIRSR" id="PIRSR634015-3"/>
    </source>
</evidence>
<dbReference type="Proteomes" id="UP000198432">
    <property type="component" value="Unassembled WGS sequence"/>
</dbReference>
<feature type="binding site" evidence="2">
    <location>
        <position position="364"/>
    </location>
    <ligand>
        <name>Zn(2+)</name>
        <dbReference type="ChEBI" id="CHEBI:29105"/>
        <note>catalytic</note>
    </ligand>
</feature>
<gene>
    <name evidence="6" type="ORF">SAMN06296052_11621</name>
</gene>
<keyword evidence="7" id="KW-1185">Reference proteome</keyword>
<organism evidence="6 7">
    <name type="scientific">Pontibacter ummariensis</name>
    <dbReference type="NCBI Taxonomy" id="1610492"/>
    <lineage>
        <taxon>Bacteria</taxon>
        <taxon>Pseudomonadati</taxon>
        <taxon>Bacteroidota</taxon>
        <taxon>Cytophagia</taxon>
        <taxon>Cytophagales</taxon>
        <taxon>Hymenobacteraceae</taxon>
        <taxon>Pontibacter</taxon>
    </lineage>
</organism>
<feature type="binding site" evidence="2">
    <location>
        <position position="345"/>
    </location>
    <ligand>
        <name>Zn(2+)</name>
        <dbReference type="ChEBI" id="CHEBI:29105"/>
        <note>catalytic</note>
    </ligand>
</feature>
<evidence type="ECO:0000259" key="4">
    <source>
        <dbReference type="Pfam" id="PF01433"/>
    </source>
</evidence>
<name>A0A239I7C5_9BACT</name>
<accession>A0A239I7C5</accession>
<keyword evidence="2" id="KW-0862">Zinc</keyword>
<dbReference type="InterPro" id="IPR042097">
    <property type="entry name" value="Aminopeptidase_N-like_N_sf"/>
</dbReference>
<dbReference type="SUPFAM" id="SSF63737">
    <property type="entry name" value="Leukotriene A4 hydrolase N-terminal domain"/>
    <property type="match status" value="1"/>
</dbReference>
<feature type="binding site" evidence="2">
    <location>
        <position position="341"/>
    </location>
    <ligand>
        <name>Zn(2+)</name>
        <dbReference type="ChEBI" id="CHEBI:29105"/>
        <note>catalytic</note>
    </ligand>
</feature>
<dbReference type="InterPro" id="IPR034015">
    <property type="entry name" value="M1_LTA4H"/>
</dbReference>
<dbReference type="InterPro" id="IPR027268">
    <property type="entry name" value="Peptidase_M4/M1_CTD_sf"/>
</dbReference>
<keyword evidence="2" id="KW-0479">Metal-binding</keyword>
<comment type="cofactor">
    <cofactor evidence="2">
        <name>Zn(2+)</name>
        <dbReference type="ChEBI" id="CHEBI:29105"/>
    </cofactor>
    <text evidence="2">Binds 1 zinc ion per subunit.</text>
</comment>
<evidence type="ECO:0000313" key="6">
    <source>
        <dbReference type="EMBL" id="SNS89381.1"/>
    </source>
</evidence>
<dbReference type="CDD" id="cd09603">
    <property type="entry name" value="M1_APN_like"/>
    <property type="match status" value="1"/>
</dbReference>
<evidence type="ECO:0000256" key="1">
    <source>
        <dbReference type="PIRSR" id="PIRSR634015-1"/>
    </source>
</evidence>
<proteinExistence type="predicted"/>
<keyword evidence="3" id="KW-0732">Signal</keyword>
<dbReference type="Gene3D" id="2.60.40.1730">
    <property type="entry name" value="tricorn interacting facor f3 domain"/>
    <property type="match status" value="1"/>
</dbReference>
<dbReference type="InterPro" id="IPR014782">
    <property type="entry name" value="Peptidase_M1_dom"/>
</dbReference>
<sequence length="554" mass="64030">MKRRLIQTNLKRLFFAAGLCIGATQAYAQEPQFTRQDTLRGSITPERAWWDLTYYHLNIAVNPADSTIRGMNTIQYKVLEPQQRMQIDLQPPMRLEKVLQNGKELKVQQDGNAWFVQLAEPQEAGAVKHVEVYYSGKPPVSENPPWSGGLTWQYDANGNPFVATSCQGDGASMWWPNKDHMYDEPDSMLISVKTPKGLMDVSNGRLRKVEKHADGSNTYHWFVNNPINNYGVNVNLGDYVHFSDKYKGEKGELDLDYYVLRDNLGKAKKQFAQVSQMLQAFEHWFGPYPFYEDGYKLVEVPYLGMEHQSSVTYGNGYQNGYRGTDLSGSGWGNKFDYIIIHESGHEWFANNITYKDAADMWIHESFTDYSESLFLDYHYGTEAANDYVIGLRKNIRNDRPIIGVYDVNYPGSGDMYFKGANMLHTLRQVVNDDARWRGILRGLNKEFYHQTVTTAQIEDYLSQHVGRDLQFFFDQYLRDVRIPKLEYRLVDNKLQYRWANTVAGFDLPVKVYLNDKAQWLEPGTNWQELKNVKKNTKLTVDRNFYVTSGKVTSA</sequence>
<dbReference type="PANTHER" id="PTHR45726">
    <property type="entry name" value="LEUKOTRIENE A-4 HYDROLASE"/>
    <property type="match status" value="1"/>
</dbReference>
<protein>
    <submittedName>
        <fullName evidence="6">Peptidase family M1</fullName>
    </submittedName>
</protein>